<reference evidence="1 2" key="1">
    <citation type="submission" date="2017-04" db="EMBL/GenBank/DDBJ databases">
        <title>Comparative genome analysis of Subtercola boreus.</title>
        <authorList>
            <person name="Cho Y.-J."/>
            <person name="Cho A."/>
            <person name="Kim O.-S."/>
            <person name="Lee J.-I."/>
        </authorList>
    </citation>
    <scope>NUCLEOTIDE SEQUENCE [LARGE SCALE GENOMIC DNA]</scope>
    <source>
        <strain evidence="1 2">K300</strain>
    </source>
</reference>
<accession>A0A3E0VD76</accession>
<organism evidence="1 2">
    <name type="scientific">Subtercola boreus</name>
    <dbReference type="NCBI Taxonomy" id="120213"/>
    <lineage>
        <taxon>Bacteria</taxon>
        <taxon>Bacillati</taxon>
        <taxon>Actinomycetota</taxon>
        <taxon>Actinomycetes</taxon>
        <taxon>Micrococcales</taxon>
        <taxon>Microbacteriaceae</taxon>
        <taxon>Subtercola</taxon>
    </lineage>
</organism>
<sequence length="128" mass="14259">MAVLFVHPDRLEIRLTRAEKLMSLRRSDIEVPLDSIRSAVLTEDPWIWVRGIRAPGTAIPLTLAVGSWKFHDGKDFLLIKGTRTSVVIDLDGAEFSRVIVTTRHSLTLLRALRLPPVEAAHATEIAAD</sequence>
<keyword evidence="2" id="KW-1185">Reference proteome</keyword>
<dbReference type="RefSeq" id="WP_116413263.1">
    <property type="nucleotide sequence ID" value="NZ_NBWZ01000001.1"/>
</dbReference>
<dbReference type="EMBL" id="NBWZ01000001">
    <property type="protein sequence ID" value="RFA07842.1"/>
    <property type="molecule type" value="Genomic_DNA"/>
</dbReference>
<name>A0A3E0VD76_9MICO</name>
<proteinExistence type="predicted"/>
<dbReference type="OrthoDB" id="530515at2"/>
<protein>
    <submittedName>
        <fullName evidence="1">Uncharacterized protein</fullName>
    </submittedName>
</protein>
<evidence type="ECO:0000313" key="1">
    <source>
        <dbReference type="EMBL" id="RFA07842.1"/>
    </source>
</evidence>
<comment type="caution">
    <text evidence="1">The sequence shown here is derived from an EMBL/GenBank/DDBJ whole genome shotgun (WGS) entry which is preliminary data.</text>
</comment>
<dbReference type="AlphaFoldDB" id="A0A3E0VD76"/>
<dbReference type="Proteomes" id="UP000256486">
    <property type="component" value="Unassembled WGS sequence"/>
</dbReference>
<gene>
    <name evidence="1" type="ORF">B7R54_00410</name>
</gene>
<evidence type="ECO:0000313" key="2">
    <source>
        <dbReference type="Proteomes" id="UP000256486"/>
    </source>
</evidence>